<gene>
    <name evidence="7" type="ORF">GRI68_10255</name>
</gene>
<dbReference type="InterPro" id="IPR016162">
    <property type="entry name" value="Ald_DH_N"/>
</dbReference>
<dbReference type="InterPro" id="IPR016163">
    <property type="entry name" value="Ald_DH_C"/>
</dbReference>
<keyword evidence="8" id="KW-1185">Reference proteome</keyword>
<dbReference type="PANTHER" id="PTHR42986:SF1">
    <property type="entry name" value="BENZALDEHYDE DEHYDROGENASE YFMT"/>
    <property type="match status" value="1"/>
</dbReference>
<evidence type="ECO:0000313" key="8">
    <source>
        <dbReference type="Proteomes" id="UP000429229"/>
    </source>
</evidence>
<name>A0A6I4U3P0_9SPHN</name>
<dbReference type="SUPFAM" id="SSF53720">
    <property type="entry name" value="ALDH-like"/>
    <property type="match status" value="1"/>
</dbReference>
<evidence type="ECO:0000256" key="3">
    <source>
        <dbReference type="ARBA" id="ARBA00023027"/>
    </source>
</evidence>
<dbReference type="Proteomes" id="UP000429229">
    <property type="component" value="Unassembled WGS sequence"/>
</dbReference>
<dbReference type="GO" id="GO:0016620">
    <property type="term" value="F:oxidoreductase activity, acting on the aldehyde or oxo group of donors, NAD or NADP as acceptor"/>
    <property type="evidence" value="ECO:0007669"/>
    <property type="project" value="InterPro"/>
</dbReference>
<dbReference type="Gene3D" id="3.40.309.10">
    <property type="entry name" value="Aldehyde Dehydrogenase, Chain A, domain 2"/>
    <property type="match status" value="1"/>
</dbReference>
<protein>
    <submittedName>
        <fullName evidence="7">Aldehyde dehydrogenase family protein</fullName>
    </submittedName>
</protein>
<dbReference type="OrthoDB" id="9761688at2"/>
<dbReference type="InterPro" id="IPR016161">
    <property type="entry name" value="Ald_DH/histidinol_DH"/>
</dbReference>
<accession>A0A6I4U3P0</accession>
<evidence type="ECO:0000259" key="6">
    <source>
        <dbReference type="Pfam" id="PF00171"/>
    </source>
</evidence>
<organism evidence="7 8">
    <name type="scientific">Alteriqipengyuania halimionae</name>
    <dbReference type="NCBI Taxonomy" id="1926630"/>
    <lineage>
        <taxon>Bacteria</taxon>
        <taxon>Pseudomonadati</taxon>
        <taxon>Pseudomonadota</taxon>
        <taxon>Alphaproteobacteria</taxon>
        <taxon>Sphingomonadales</taxon>
        <taxon>Erythrobacteraceae</taxon>
        <taxon>Alteriqipengyuania</taxon>
    </lineage>
</organism>
<evidence type="ECO:0000256" key="5">
    <source>
        <dbReference type="RuleBase" id="RU003345"/>
    </source>
</evidence>
<dbReference type="FunFam" id="3.40.309.10:FF:000009">
    <property type="entry name" value="Aldehyde dehydrogenase A"/>
    <property type="match status" value="1"/>
</dbReference>
<reference evidence="7 8" key="1">
    <citation type="submission" date="2019-12" db="EMBL/GenBank/DDBJ databases">
        <title>Genomic-based taxomic classification of the family Erythrobacteraceae.</title>
        <authorList>
            <person name="Xu L."/>
        </authorList>
    </citation>
    <scope>NUCLEOTIDE SEQUENCE [LARGE SCALE GENOMIC DNA]</scope>
    <source>
        <strain evidence="7 8">LMG 29519</strain>
    </source>
</reference>
<sequence>MSKPYEKLDRVFVAGEWRTGKGDTLKNICPWDESVIFSMKTAQPEDVGEACHAAAEAQREWAELPPSARAAKMLAIGDILEARKDEIAEWIVREVGGTQVKAALELMLVTQVARQEAAALPYMVEGAILPEEIPGKESRAYRQPAGVVALISPWNFPLQLTSRTLFPALALGNAVVLKPASDTPVTGGTIFAAICEEAGLPKGLVSVLPGGGSDIGDALVRHPIPSVVSFTGSTPVGRGVGKAALDGDRIKSLELELGGNSPIVVLDDADIDYAVEASVWGKFMHQGQICMIANRIVVEDAIHDEFVEKFVARVKKLPVGKRDAADCFIGPVANRDQFDGIMEMIGKAKDQGATCALGGEPDGLVIPPHVFTDVGEDNCLVANEIFGPVAPIQRARDEAHALELANNTEMGLSSSVFSRDEGRALAFAKQIEAGMTHINDQPVNDSPFAPFGAVKNSGVGRFNGRWAIEAFMTTHWISVQHGKRQFPFSAEDL</sequence>
<dbReference type="InterPro" id="IPR029510">
    <property type="entry name" value="Ald_DH_CS_GLU"/>
</dbReference>
<dbReference type="Pfam" id="PF00171">
    <property type="entry name" value="Aldedh"/>
    <property type="match status" value="1"/>
</dbReference>
<evidence type="ECO:0000256" key="2">
    <source>
        <dbReference type="ARBA" id="ARBA00023002"/>
    </source>
</evidence>
<dbReference type="InterPro" id="IPR015590">
    <property type="entry name" value="Aldehyde_DH_dom"/>
</dbReference>
<comment type="similarity">
    <text evidence="1 5">Belongs to the aldehyde dehydrogenase family.</text>
</comment>
<keyword evidence="2 5" id="KW-0560">Oxidoreductase</keyword>
<dbReference type="PROSITE" id="PS00687">
    <property type="entry name" value="ALDEHYDE_DEHYDR_GLU"/>
    <property type="match status" value="1"/>
</dbReference>
<feature type="domain" description="Aldehyde dehydrogenase" evidence="6">
    <location>
        <begin position="17"/>
        <end position="477"/>
    </location>
</feature>
<dbReference type="Gene3D" id="3.40.605.10">
    <property type="entry name" value="Aldehyde Dehydrogenase, Chain A, domain 1"/>
    <property type="match status" value="1"/>
</dbReference>
<proteinExistence type="inferred from homology"/>
<dbReference type="PANTHER" id="PTHR42986">
    <property type="entry name" value="BENZALDEHYDE DEHYDROGENASE YFMT"/>
    <property type="match status" value="1"/>
</dbReference>
<keyword evidence="3" id="KW-0520">NAD</keyword>
<dbReference type="RefSeq" id="WP_160617147.1">
    <property type="nucleotide sequence ID" value="NZ_WTYR01000001.1"/>
</dbReference>
<comment type="caution">
    <text evidence="7">The sequence shown here is derived from an EMBL/GenBank/DDBJ whole genome shotgun (WGS) entry which is preliminary data.</text>
</comment>
<dbReference type="EMBL" id="WTYR01000001">
    <property type="protein sequence ID" value="MXP10558.1"/>
    <property type="molecule type" value="Genomic_DNA"/>
</dbReference>
<evidence type="ECO:0000256" key="4">
    <source>
        <dbReference type="PROSITE-ProRule" id="PRU10007"/>
    </source>
</evidence>
<evidence type="ECO:0000256" key="1">
    <source>
        <dbReference type="ARBA" id="ARBA00009986"/>
    </source>
</evidence>
<dbReference type="AlphaFoldDB" id="A0A6I4U3P0"/>
<evidence type="ECO:0000313" key="7">
    <source>
        <dbReference type="EMBL" id="MXP10558.1"/>
    </source>
</evidence>
<feature type="active site" evidence="4">
    <location>
        <position position="256"/>
    </location>
</feature>